<name>A0AAD4T7I8_9MAGN</name>
<feature type="domain" description="GST N-terminal" evidence="5">
    <location>
        <begin position="3"/>
        <end position="82"/>
    </location>
</feature>
<dbReference type="SUPFAM" id="SSF47616">
    <property type="entry name" value="GST C-terminal domain-like"/>
    <property type="match status" value="1"/>
</dbReference>
<dbReference type="FunFam" id="3.40.30.10:FF:000014">
    <property type="entry name" value="Tau class glutathione S-transferase"/>
    <property type="match status" value="1"/>
</dbReference>
<organism evidence="7 8">
    <name type="scientific">Papaver atlanticum</name>
    <dbReference type="NCBI Taxonomy" id="357466"/>
    <lineage>
        <taxon>Eukaryota</taxon>
        <taxon>Viridiplantae</taxon>
        <taxon>Streptophyta</taxon>
        <taxon>Embryophyta</taxon>
        <taxon>Tracheophyta</taxon>
        <taxon>Spermatophyta</taxon>
        <taxon>Magnoliopsida</taxon>
        <taxon>Ranunculales</taxon>
        <taxon>Papaveraceae</taxon>
        <taxon>Papaveroideae</taxon>
        <taxon>Papaver</taxon>
    </lineage>
</organism>
<accession>A0AAD4T7I8</accession>
<dbReference type="SUPFAM" id="SSF52833">
    <property type="entry name" value="Thioredoxin-like"/>
    <property type="match status" value="1"/>
</dbReference>
<dbReference type="CDD" id="cd03185">
    <property type="entry name" value="GST_C_Tau"/>
    <property type="match status" value="1"/>
</dbReference>
<dbReference type="Pfam" id="PF00043">
    <property type="entry name" value="GST_C"/>
    <property type="match status" value="1"/>
</dbReference>
<dbReference type="InterPro" id="IPR045074">
    <property type="entry name" value="GST_C_Tau"/>
</dbReference>
<feature type="domain" description="GST C-terminal" evidence="6">
    <location>
        <begin position="88"/>
        <end position="215"/>
    </location>
</feature>
<dbReference type="SFLD" id="SFLDG00358">
    <property type="entry name" value="Main_(cytGST)"/>
    <property type="match status" value="1"/>
</dbReference>
<dbReference type="EMBL" id="JAJJMB010003771">
    <property type="protein sequence ID" value="KAI3945522.1"/>
    <property type="molecule type" value="Genomic_DNA"/>
</dbReference>
<dbReference type="InterPro" id="IPR036282">
    <property type="entry name" value="Glutathione-S-Trfase_C_sf"/>
</dbReference>
<dbReference type="InterPro" id="IPR010987">
    <property type="entry name" value="Glutathione-S-Trfase_C-like"/>
</dbReference>
<dbReference type="CDD" id="cd03058">
    <property type="entry name" value="GST_N_Tau"/>
    <property type="match status" value="1"/>
</dbReference>
<dbReference type="GO" id="GO:0006749">
    <property type="term" value="P:glutathione metabolic process"/>
    <property type="evidence" value="ECO:0007669"/>
    <property type="project" value="InterPro"/>
</dbReference>
<dbReference type="EC" id="2.5.1.18" evidence="1"/>
<sequence>MSGELVLLDFWPSPFGMRVRIALAEKGIKYEYKDENLRVKSAQLLEMNPTHRKIPVLIHHGKPIVESLIIVQYIDEVWNDDNLLLPTDPYQKAQARFWADFADKKIYEHGKRLWMTKGEEHEKTKKDFIDCLKVLEGELGNKTYFGGDQMGFLDVALIPYYTWFYTYEKCGNLNVEEECPKLMSWVKKCMEKESVSKSLPDPVKVYEELKQWYPIA</sequence>
<comment type="caution">
    <text evidence="7">The sequence shown here is derived from an EMBL/GenBank/DDBJ whole genome shotgun (WGS) entry which is preliminary data.</text>
</comment>
<keyword evidence="2" id="KW-0808">Transferase</keyword>
<evidence type="ECO:0000256" key="3">
    <source>
        <dbReference type="ARBA" id="ARBA00047960"/>
    </source>
</evidence>
<evidence type="ECO:0000256" key="4">
    <source>
        <dbReference type="RuleBase" id="RU003494"/>
    </source>
</evidence>
<dbReference type="Gene3D" id="1.20.1050.10">
    <property type="match status" value="1"/>
</dbReference>
<dbReference type="InterPro" id="IPR004046">
    <property type="entry name" value="GST_C"/>
</dbReference>
<dbReference type="InterPro" id="IPR004045">
    <property type="entry name" value="Glutathione_S-Trfase_N"/>
</dbReference>
<dbReference type="Gene3D" id="3.40.30.10">
    <property type="entry name" value="Glutaredoxin"/>
    <property type="match status" value="1"/>
</dbReference>
<dbReference type="InterPro" id="IPR040079">
    <property type="entry name" value="Glutathione_S-Trfase"/>
</dbReference>
<dbReference type="Pfam" id="PF02798">
    <property type="entry name" value="GST_N"/>
    <property type="match status" value="1"/>
</dbReference>
<evidence type="ECO:0000256" key="2">
    <source>
        <dbReference type="ARBA" id="ARBA00022679"/>
    </source>
</evidence>
<dbReference type="PANTHER" id="PTHR11260:SF764">
    <property type="entry name" value="GLUTATHIONE TRANSFERASE"/>
    <property type="match status" value="1"/>
</dbReference>
<evidence type="ECO:0000313" key="8">
    <source>
        <dbReference type="Proteomes" id="UP001202328"/>
    </source>
</evidence>
<dbReference type="InterPro" id="IPR036249">
    <property type="entry name" value="Thioredoxin-like_sf"/>
</dbReference>
<dbReference type="InterPro" id="IPR045073">
    <property type="entry name" value="Omega/Tau-like"/>
</dbReference>
<evidence type="ECO:0000259" key="6">
    <source>
        <dbReference type="PROSITE" id="PS50405"/>
    </source>
</evidence>
<dbReference type="GO" id="GO:0005737">
    <property type="term" value="C:cytoplasm"/>
    <property type="evidence" value="ECO:0007669"/>
    <property type="project" value="TreeGrafter"/>
</dbReference>
<dbReference type="SFLD" id="SFLDS00019">
    <property type="entry name" value="Glutathione_Transferase_(cytos"/>
    <property type="match status" value="1"/>
</dbReference>
<protein>
    <recommendedName>
        <fullName evidence="1">glutathione transferase</fullName>
        <ecNumber evidence="1">2.5.1.18</ecNumber>
    </recommendedName>
</protein>
<evidence type="ECO:0000313" key="7">
    <source>
        <dbReference type="EMBL" id="KAI3945522.1"/>
    </source>
</evidence>
<evidence type="ECO:0000256" key="1">
    <source>
        <dbReference type="ARBA" id="ARBA00012452"/>
    </source>
</evidence>
<keyword evidence="8" id="KW-1185">Reference proteome</keyword>
<dbReference type="SFLD" id="SFLDG01152">
    <property type="entry name" value="Main.3:_Omega-_and_Tau-like"/>
    <property type="match status" value="1"/>
</dbReference>
<dbReference type="Proteomes" id="UP001202328">
    <property type="component" value="Unassembled WGS sequence"/>
</dbReference>
<dbReference type="PROSITE" id="PS50405">
    <property type="entry name" value="GST_CTER"/>
    <property type="match status" value="1"/>
</dbReference>
<dbReference type="PANTHER" id="PTHR11260">
    <property type="entry name" value="GLUTATHIONE S-TRANSFERASE, GST, SUPERFAMILY, GST DOMAIN CONTAINING"/>
    <property type="match status" value="1"/>
</dbReference>
<proteinExistence type="inferred from homology"/>
<dbReference type="FunFam" id="1.20.1050.10:FF:000018">
    <property type="entry name" value="Glutathione S-transferase U20"/>
    <property type="match status" value="1"/>
</dbReference>
<gene>
    <name evidence="7" type="ORF">MKW98_018339</name>
</gene>
<dbReference type="PROSITE" id="PS50404">
    <property type="entry name" value="GST_NTER"/>
    <property type="match status" value="1"/>
</dbReference>
<reference evidence="7" key="1">
    <citation type="submission" date="2022-04" db="EMBL/GenBank/DDBJ databases">
        <title>A functionally conserved STORR gene fusion in Papaver species that diverged 16.8 million years ago.</title>
        <authorList>
            <person name="Catania T."/>
        </authorList>
    </citation>
    <scope>NUCLEOTIDE SEQUENCE</scope>
    <source>
        <strain evidence="7">S-188037</strain>
    </source>
</reference>
<evidence type="ECO:0000259" key="5">
    <source>
        <dbReference type="PROSITE" id="PS50404"/>
    </source>
</evidence>
<dbReference type="AlphaFoldDB" id="A0AAD4T7I8"/>
<comment type="catalytic activity">
    <reaction evidence="3">
        <text>RX + glutathione = an S-substituted glutathione + a halide anion + H(+)</text>
        <dbReference type="Rhea" id="RHEA:16437"/>
        <dbReference type="ChEBI" id="CHEBI:15378"/>
        <dbReference type="ChEBI" id="CHEBI:16042"/>
        <dbReference type="ChEBI" id="CHEBI:17792"/>
        <dbReference type="ChEBI" id="CHEBI:57925"/>
        <dbReference type="ChEBI" id="CHEBI:90779"/>
        <dbReference type="EC" id="2.5.1.18"/>
    </reaction>
</comment>
<comment type="similarity">
    <text evidence="4">Belongs to the GST superfamily.</text>
</comment>
<dbReference type="GO" id="GO:0004364">
    <property type="term" value="F:glutathione transferase activity"/>
    <property type="evidence" value="ECO:0007669"/>
    <property type="project" value="UniProtKB-EC"/>
</dbReference>